<protein>
    <recommendedName>
        <fullName evidence="3">DUF1643 domain-containing protein</fullName>
    </recommendedName>
</protein>
<reference evidence="1" key="1">
    <citation type="journal article" date="2014" name="Int. J. Syst. Evol. Microbiol.">
        <title>Complete genome sequence of Corynebacterium casei LMG S-19264T (=DSM 44701T), isolated from a smear-ripened cheese.</title>
        <authorList>
            <consortium name="US DOE Joint Genome Institute (JGI-PGF)"/>
            <person name="Walter F."/>
            <person name="Albersmeier A."/>
            <person name="Kalinowski J."/>
            <person name="Ruckert C."/>
        </authorList>
    </citation>
    <scope>NUCLEOTIDE SEQUENCE</scope>
    <source>
        <strain evidence="1">VKM B-1606</strain>
    </source>
</reference>
<dbReference type="Pfam" id="PF07799">
    <property type="entry name" value="DUF1643"/>
    <property type="match status" value="1"/>
</dbReference>
<reference evidence="1" key="2">
    <citation type="submission" date="2023-01" db="EMBL/GenBank/DDBJ databases">
        <authorList>
            <person name="Sun Q."/>
            <person name="Evtushenko L."/>
        </authorList>
    </citation>
    <scope>NUCLEOTIDE SEQUENCE</scope>
    <source>
        <strain evidence="1">VKM B-1606</strain>
    </source>
</reference>
<dbReference type="Proteomes" id="UP001143400">
    <property type="component" value="Unassembled WGS sequence"/>
</dbReference>
<organism evidence="1 2">
    <name type="scientific">Methylopila capsulata</name>
    <dbReference type="NCBI Taxonomy" id="61654"/>
    <lineage>
        <taxon>Bacteria</taxon>
        <taxon>Pseudomonadati</taxon>
        <taxon>Pseudomonadota</taxon>
        <taxon>Alphaproteobacteria</taxon>
        <taxon>Hyphomicrobiales</taxon>
        <taxon>Methylopilaceae</taxon>
        <taxon>Methylopila</taxon>
    </lineage>
</organism>
<gene>
    <name evidence="1" type="ORF">GCM10008170_24900</name>
</gene>
<comment type="caution">
    <text evidence="1">The sequence shown here is derived from an EMBL/GenBank/DDBJ whole genome shotgun (WGS) entry which is preliminary data.</text>
</comment>
<dbReference type="AlphaFoldDB" id="A0A9W6MSW4"/>
<proteinExistence type="predicted"/>
<dbReference type="InterPro" id="IPR012441">
    <property type="entry name" value="DUF1643"/>
</dbReference>
<name>A0A9W6MSW4_9HYPH</name>
<sequence>MMGAVFSQCGRYRYRLDRHIGGGGPPVTFILHNPSTADAVADDPTLRRAMGFARKWGCDRLVLVNPWARVATKPNELWITSDPVGPENDAYIDQAIGEMIQQGGFLVCAWGVIRPPKPVWPVAVKRVLSIRERLRACSADVRALGLNNDGSPKHPLYLRADATPATWALPG</sequence>
<evidence type="ECO:0000313" key="1">
    <source>
        <dbReference type="EMBL" id="GLK56471.1"/>
    </source>
</evidence>
<evidence type="ECO:0000313" key="2">
    <source>
        <dbReference type="Proteomes" id="UP001143400"/>
    </source>
</evidence>
<dbReference type="EMBL" id="BSFF01000003">
    <property type="protein sequence ID" value="GLK56471.1"/>
    <property type="molecule type" value="Genomic_DNA"/>
</dbReference>
<accession>A0A9W6MSW4</accession>
<evidence type="ECO:0008006" key="3">
    <source>
        <dbReference type="Google" id="ProtNLM"/>
    </source>
</evidence>